<name>C7N5J2_SLAHD</name>
<evidence type="ECO:0000256" key="5">
    <source>
        <dbReference type="SAM" id="Phobius"/>
    </source>
</evidence>
<evidence type="ECO:0000259" key="6">
    <source>
        <dbReference type="Pfam" id="PF05154"/>
    </source>
</evidence>
<evidence type="ECO:0000313" key="7">
    <source>
        <dbReference type="EMBL" id="ACV22177.1"/>
    </source>
</evidence>
<gene>
    <name evidence="7" type="ordered locus">Shel_11420</name>
</gene>
<evidence type="ECO:0000256" key="3">
    <source>
        <dbReference type="ARBA" id="ARBA00022989"/>
    </source>
</evidence>
<dbReference type="InterPro" id="IPR007829">
    <property type="entry name" value="TM2"/>
</dbReference>
<reference evidence="7 8" key="1">
    <citation type="journal article" date="2009" name="Stand. Genomic Sci.">
        <title>Complete genome sequence of Slackia heliotrinireducens type strain (RHS 1).</title>
        <authorList>
            <person name="Pukall R."/>
            <person name="Lapidus A."/>
            <person name="Nolan M."/>
            <person name="Copeland A."/>
            <person name="Glavina Del Rio T."/>
            <person name="Lucas S."/>
            <person name="Chen F."/>
            <person name="Tice H."/>
            <person name="Cheng J.F."/>
            <person name="Chertkov O."/>
            <person name="Bruce D."/>
            <person name="Goodwin L."/>
            <person name="Kuske C."/>
            <person name="Brettin T."/>
            <person name="Detter J.C."/>
            <person name="Han C."/>
            <person name="Pitluck S."/>
            <person name="Pati A."/>
            <person name="Mavrommatis K."/>
            <person name="Ivanova N."/>
            <person name="Ovchinnikova G."/>
            <person name="Chen A."/>
            <person name="Palaniappan K."/>
            <person name="Schneider S."/>
            <person name="Rohde M."/>
            <person name="Chain P."/>
            <person name="D'haeseleer P."/>
            <person name="Goker M."/>
            <person name="Bristow J."/>
            <person name="Eisen J.A."/>
            <person name="Markowitz V."/>
            <person name="Kyrpides N.C."/>
            <person name="Klenk H.P."/>
            <person name="Hugenholtz P."/>
        </authorList>
    </citation>
    <scope>NUCLEOTIDE SEQUENCE [LARGE SCALE GENOMIC DNA]</scope>
    <source>
        <strain evidence="8">ATCC 29202 / DSM 20476 / NCTC 11029 / RHS 1</strain>
    </source>
</reference>
<dbReference type="Proteomes" id="UP000002026">
    <property type="component" value="Chromosome"/>
</dbReference>
<accession>C7N5J2</accession>
<protein>
    <submittedName>
        <fullName evidence="7">Predicted membrane protein</fullName>
    </submittedName>
</protein>
<evidence type="ECO:0000256" key="4">
    <source>
        <dbReference type="ARBA" id="ARBA00023136"/>
    </source>
</evidence>
<proteinExistence type="predicted"/>
<keyword evidence="2 5" id="KW-0812">Transmembrane</keyword>
<dbReference type="KEGG" id="shi:Shel_11420"/>
<dbReference type="AlphaFoldDB" id="C7N5J2"/>
<keyword evidence="4 5" id="KW-0472">Membrane</keyword>
<feature type="transmembrane region" description="Helical" evidence="5">
    <location>
        <begin position="6"/>
        <end position="24"/>
    </location>
</feature>
<comment type="subcellular location">
    <subcellularLocation>
        <location evidence="1">Membrane</location>
        <topology evidence="1">Multi-pass membrane protein</topology>
    </subcellularLocation>
</comment>
<dbReference type="eggNOG" id="COG2314">
    <property type="taxonomic scope" value="Bacteria"/>
</dbReference>
<keyword evidence="8" id="KW-1185">Reference proteome</keyword>
<feature type="transmembrane region" description="Helical" evidence="5">
    <location>
        <begin position="36"/>
        <end position="60"/>
    </location>
</feature>
<sequence>MARDHMANKFVYIVLAIFLGDFGVHKFYCGKTKMGILYLVFCWTGVPAIIGFIEGILAIFKPADAANMIWV</sequence>
<dbReference type="RefSeq" id="WP_012798280.1">
    <property type="nucleotide sequence ID" value="NC_013165.1"/>
</dbReference>
<dbReference type="HOGENOM" id="CLU_081297_8_1_11"/>
<feature type="domain" description="TM2" evidence="6">
    <location>
        <begin position="8"/>
        <end position="56"/>
    </location>
</feature>
<dbReference type="REBASE" id="38539">
    <property type="entry name" value="SheMrrP"/>
</dbReference>
<evidence type="ECO:0000256" key="1">
    <source>
        <dbReference type="ARBA" id="ARBA00004141"/>
    </source>
</evidence>
<dbReference type="GO" id="GO:0016020">
    <property type="term" value="C:membrane"/>
    <property type="evidence" value="ECO:0007669"/>
    <property type="project" value="UniProtKB-SubCell"/>
</dbReference>
<dbReference type="EMBL" id="CP001684">
    <property type="protein sequence ID" value="ACV22177.1"/>
    <property type="molecule type" value="Genomic_DNA"/>
</dbReference>
<evidence type="ECO:0000313" key="8">
    <source>
        <dbReference type="Proteomes" id="UP000002026"/>
    </source>
</evidence>
<dbReference type="Pfam" id="PF05154">
    <property type="entry name" value="TM2"/>
    <property type="match status" value="1"/>
</dbReference>
<evidence type="ECO:0000256" key="2">
    <source>
        <dbReference type="ARBA" id="ARBA00022692"/>
    </source>
</evidence>
<organism evidence="7 8">
    <name type="scientific">Slackia heliotrinireducens (strain ATCC 29202 / DSM 20476 / NCTC 11029 / RHS 1)</name>
    <name type="common">Peptococcus heliotrinreducens</name>
    <dbReference type="NCBI Taxonomy" id="471855"/>
    <lineage>
        <taxon>Bacteria</taxon>
        <taxon>Bacillati</taxon>
        <taxon>Actinomycetota</taxon>
        <taxon>Coriobacteriia</taxon>
        <taxon>Eggerthellales</taxon>
        <taxon>Eggerthellaceae</taxon>
        <taxon>Slackia</taxon>
    </lineage>
</organism>
<keyword evidence="3 5" id="KW-1133">Transmembrane helix</keyword>